<sequence>MHLPRTVSARIRLGKQVFSDGLMRSGSLKKPVSHVGSRFTVLMQPLNSIASIRGGTALFQPFSLFSNPTGACPCGGGLFFLRRPICFPNPNPNKTI</sequence>
<keyword evidence="2" id="KW-1185">Reference proteome</keyword>
<accession>F2B8N7</accession>
<reference evidence="1 2" key="1">
    <citation type="submission" date="2011-02" db="EMBL/GenBank/DDBJ databases">
        <authorList>
            <person name="Muzny D."/>
            <person name="Qin X."/>
            <person name="Deng J."/>
            <person name="Jiang H."/>
            <person name="Liu Y."/>
            <person name="Qu J."/>
            <person name="Song X.-Z."/>
            <person name="Zhang L."/>
            <person name="Thornton R."/>
            <person name="Coyle M."/>
            <person name="Francisco L."/>
            <person name="Jackson L."/>
            <person name="Javaid M."/>
            <person name="Korchina V."/>
            <person name="Kovar C."/>
            <person name="Mata R."/>
            <person name="Mathew T."/>
            <person name="Ngo R."/>
            <person name="Nguyen L."/>
            <person name="Nguyen N."/>
            <person name="Okwuonu G."/>
            <person name="Ongeri F."/>
            <person name="Pham C."/>
            <person name="Simmons D."/>
            <person name="Wilczek-Boney K."/>
            <person name="Hale W."/>
            <person name="Jakkamsetti A."/>
            <person name="Pham P."/>
            <person name="Ruth R."/>
            <person name="San Lucas F."/>
            <person name="Warren J."/>
            <person name="Zhang J."/>
            <person name="Zhao Z."/>
            <person name="Zhou C."/>
            <person name="Zhu D."/>
            <person name="Lee S."/>
            <person name="Bess C."/>
            <person name="Blankenburg K."/>
            <person name="Forbes L."/>
            <person name="Fu Q."/>
            <person name="Gubbala S."/>
            <person name="Hirani K."/>
            <person name="Jayaseelan J.C."/>
            <person name="Lara F."/>
            <person name="Munidasa M."/>
            <person name="Palculict T."/>
            <person name="Patil S."/>
            <person name="Pu L.-L."/>
            <person name="Saada N."/>
            <person name="Tang L."/>
            <person name="Weissenberger G."/>
            <person name="Zhu Y."/>
            <person name="Hemphill L."/>
            <person name="Shang Y."/>
            <person name="Youmans B."/>
            <person name="Ayvaz T."/>
            <person name="Ross M."/>
            <person name="Santibanez J."/>
            <person name="Aqrawi P."/>
            <person name="Gross S."/>
            <person name="Joshi V."/>
            <person name="Fowler G."/>
            <person name="Nazareth L."/>
            <person name="Reid J."/>
            <person name="Worley K."/>
            <person name="Petrosino J."/>
            <person name="Highlander S."/>
            <person name="Gibbs R."/>
        </authorList>
    </citation>
    <scope>NUCLEOTIDE SEQUENCE [LARGE SCALE GENOMIC DNA]</scope>
    <source>
        <strain evidence="1 2">ATCC BAA-1200</strain>
    </source>
</reference>
<organism evidence="1 2">
    <name type="scientific">Neisseria bacilliformis ATCC BAA-1200</name>
    <dbReference type="NCBI Taxonomy" id="888742"/>
    <lineage>
        <taxon>Bacteria</taxon>
        <taxon>Pseudomonadati</taxon>
        <taxon>Pseudomonadota</taxon>
        <taxon>Betaproteobacteria</taxon>
        <taxon>Neisseriales</taxon>
        <taxon>Neisseriaceae</taxon>
        <taxon>Neisseria</taxon>
    </lineage>
</organism>
<evidence type="ECO:0000313" key="1">
    <source>
        <dbReference type="EMBL" id="EGF12110.1"/>
    </source>
</evidence>
<name>F2B8N7_9NEIS</name>
<dbReference type="HOGENOM" id="CLU_2356806_0_0_4"/>
<dbReference type="AlphaFoldDB" id="F2B8N7"/>
<comment type="caution">
    <text evidence="1">The sequence shown here is derived from an EMBL/GenBank/DDBJ whole genome shotgun (WGS) entry which is preliminary data.</text>
</comment>
<gene>
    <name evidence="1" type="ORF">HMPREF9123_0090</name>
</gene>
<protein>
    <submittedName>
        <fullName evidence="1">Uncharacterized protein</fullName>
    </submittedName>
</protein>
<dbReference type="Proteomes" id="UP000004105">
    <property type="component" value="Unassembled WGS sequence"/>
</dbReference>
<evidence type="ECO:0000313" key="2">
    <source>
        <dbReference type="Proteomes" id="UP000004105"/>
    </source>
</evidence>
<proteinExistence type="predicted"/>
<dbReference type="EMBL" id="AFAY01000003">
    <property type="protein sequence ID" value="EGF12110.1"/>
    <property type="molecule type" value="Genomic_DNA"/>
</dbReference>